<accession>A0A6S7CWH9</accession>
<evidence type="ECO:0000313" key="2">
    <source>
        <dbReference type="EMBL" id="CAB3867866.1"/>
    </source>
</evidence>
<keyword evidence="1 2" id="KW-0808">Transferase</keyword>
<dbReference type="Gene3D" id="3.30.1540.10">
    <property type="entry name" value="formyl-coa transferase, domain 3"/>
    <property type="match status" value="1"/>
</dbReference>
<dbReference type="PANTHER" id="PTHR48207">
    <property type="entry name" value="SUCCINATE--HYDROXYMETHYLGLUTARATE COA-TRANSFERASE"/>
    <property type="match status" value="1"/>
</dbReference>
<dbReference type="InterPro" id="IPR044855">
    <property type="entry name" value="CoA-Trfase_III_dom3_sf"/>
</dbReference>
<evidence type="ECO:0000256" key="1">
    <source>
        <dbReference type="ARBA" id="ARBA00022679"/>
    </source>
</evidence>
<dbReference type="AlphaFoldDB" id="A0A6S7CWH9"/>
<dbReference type="InterPro" id="IPR003673">
    <property type="entry name" value="CoA-Trfase_fam_III"/>
</dbReference>
<dbReference type="Gene3D" id="3.40.50.10540">
    <property type="entry name" value="Crotonobetainyl-coa:carnitine coa-transferase, domain 1"/>
    <property type="match status" value="1"/>
</dbReference>
<name>A0A6S7CWH9_9BURK</name>
<organism evidence="2 3">
    <name type="scientific">Achromobacter piechaudii</name>
    <dbReference type="NCBI Taxonomy" id="72556"/>
    <lineage>
        <taxon>Bacteria</taxon>
        <taxon>Pseudomonadati</taxon>
        <taxon>Pseudomonadota</taxon>
        <taxon>Betaproteobacteria</taxon>
        <taxon>Burkholderiales</taxon>
        <taxon>Alcaligenaceae</taxon>
        <taxon>Achromobacter</taxon>
    </lineage>
</organism>
<protein>
    <submittedName>
        <fullName evidence="2">Acetyl-CoA:oxalate CoA-transferase</fullName>
        <ecNumber evidence="2">2.8.3.19</ecNumber>
    </submittedName>
</protein>
<dbReference type="EMBL" id="CADILD010000002">
    <property type="protein sequence ID" value="CAB3867866.1"/>
    <property type="molecule type" value="Genomic_DNA"/>
</dbReference>
<reference evidence="2 3" key="1">
    <citation type="submission" date="2020-04" db="EMBL/GenBank/DDBJ databases">
        <authorList>
            <person name="De Canck E."/>
        </authorList>
    </citation>
    <scope>NUCLEOTIDE SEQUENCE [LARGE SCALE GENOMIC DNA]</scope>
    <source>
        <strain evidence="2 3">LMG 1861</strain>
    </source>
</reference>
<dbReference type="SUPFAM" id="SSF89796">
    <property type="entry name" value="CoA-transferase family III (CaiB/BaiF)"/>
    <property type="match status" value="1"/>
</dbReference>
<dbReference type="GO" id="GO:0008410">
    <property type="term" value="F:CoA-transferase activity"/>
    <property type="evidence" value="ECO:0007669"/>
    <property type="project" value="TreeGrafter"/>
</dbReference>
<evidence type="ECO:0000313" key="3">
    <source>
        <dbReference type="Proteomes" id="UP000494105"/>
    </source>
</evidence>
<dbReference type="PANTHER" id="PTHR48207:SF3">
    <property type="entry name" value="SUCCINATE--HYDROXYMETHYLGLUTARATE COA-TRANSFERASE"/>
    <property type="match status" value="1"/>
</dbReference>
<dbReference type="InterPro" id="IPR050483">
    <property type="entry name" value="CoA-transferase_III_domain"/>
</dbReference>
<dbReference type="Pfam" id="PF02515">
    <property type="entry name" value="CoA_transf_3"/>
    <property type="match status" value="1"/>
</dbReference>
<gene>
    <name evidence="2" type="primary">uctC_7</name>
    <name evidence="2" type="ORF">LMG1861_02606</name>
</gene>
<dbReference type="InterPro" id="IPR023606">
    <property type="entry name" value="CoA-Trfase_III_dom_1_sf"/>
</dbReference>
<dbReference type="RefSeq" id="WP_175128612.1">
    <property type="nucleotide sequence ID" value="NZ_CADILD010000002.1"/>
</dbReference>
<sequence length="397" mass="42628">MTTKPLTGVRVLDFSKTLAGPLCTQSLADLGADVIKIEPLGLGDETRAWPPFRAEGLGAVFLSVNRNKRSLALDLKTEGGRQVAHALARQADVAIESFATGVAERLAIDAGTLRGLNERLIHCSISGFGRDGPLKDLGGYDVILQAFSGMMSLTGEEGGGYIRSPISPVDQMTGTHALTGILAALLQRQQTGIGSTVQVSLFETALALLRYNLQSFWERGEQPPRCGSTHEALCPYRAFEASDGPIMLGVANDNLWRKFCGVAGLDSIVDHPDFRSNPQRAANREATERVVQDAIATRTVAFWNDELAKMGVPCAPINTLRQVVDHPHTDASGLIVDYDHPHGGPIRSVGQPFILDGQPRLAGTPPPLHGEHTEDILRELGLSAQQIESLRAARAIA</sequence>
<proteinExistence type="predicted"/>
<dbReference type="Proteomes" id="UP000494105">
    <property type="component" value="Unassembled WGS sequence"/>
</dbReference>
<dbReference type="EC" id="2.8.3.19" evidence="2"/>